<evidence type="ECO:0000313" key="8">
    <source>
        <dbReference type="Proteomes" id="UP000013117"/>
    </source>
</evidence>
<evidence type="ECO:0000256" key="1">
    <source>
        <dbReference type="ARBA" id="ARBA00004561"/>
    </source>
</evidence>
<dbReference type="PATRIC" id="fig|1120926.3.peg.1022"/>
<evidence type="ECO:0000313" key="7">
    <source>
        <dbReference type="EMBL" id="ENV34757.1"/>
    </source>
</evidence>
<comment type="caution">
    <text evidence="7">The sequence shown here is derived from an EMBL/GenBank/DDBJ whole genome shotgun (WGS) entry which is preliminary data.</text>
</comment>
<evidence type="ECO:0000256" key="2">
    <source>
        <dbReference type="ARBA" id="ARBA00006671"/>
    </source>
</evidence>
<accession>N8YD85</accession>
<organism evidence="7 8">
    <name type="scientific">Acinetobacter gerneri DSM 14967 = CIP 107464 = MTCC 9824</name>
    <dbReference type="NCBI Taxonomy" id="1120926"/>
    <lineage>
        <taxon>Bacteria</taxon>
        <taxon>Pseudomonadati</taxon>
        <taxon>Pseudomonadota</taxon>
        <taxon>Gammaproteobacteria</taxon>
        <taxon>Moraxellales</taxon>
        <taxon>Moraxellaceae</taxon>
        <taxon>Acinetobacter</taxon>
    </lineage>
</organism>
<dbReference type="OrthoDB" id="6494728at2"/>
<dbReference type="GO" id="GO:0009289">
    <property type="term" value="C:pilus"/>
    <property type="evidence" value="ECO:0007669"/>
    <property type="project" value="UniProtKB-SubCell"/>
</dbReference>
<dbReference type="InterPro" id="IPR036937">
    <property type="entry name" value="Adhesion_dom_fimbrial_sf"/>
</dbReference>
<dbReference type="RefSeq" id="WP_004858473.1">
    <property type="nucleotide sequence ID" value="NZ_ASYY01000049.1"/>
</dbReference>
<proteinExistence type="inferred from homology"/>
<dbReference type="InterPro" id="IPR008966">
    <property type="entry name" value="Adhesion_dom_sf"/>
</dbReference>
<dbReference type="PANTHER" id="PTHR33420:SF3">
    <property type="entry name" value="FIMBRIAL SUBUNIT ELFA"/>
    <property type="match status" value="1"/>
</dbReference>
<evidence type="ECO:0000256" key="3">
    <source>
        <dbReference type="ARBA" id="ARBA00022729"/>
    </source>
</evidence>
<comment type="similarity">
    <text evidence="2">Belongs to the fimbrial protein family.</text>
</comment>
<dbReference type="Proteomes" id="UP000013117">
    <property type="component" value="Unassembled WGS sequence"/>
</dbReference>
<reference evidence="7 8" key="1">
    <citation type="submission" date="2013-02" db="EMBL/GenBank/DDBJ databases">
        <title>The Genome Sequence of Acinetobacter gerneri CIP 107464.</title>
        <authorList>
            <consortium name="The Broad Institute Genome Sequencing Platform"/>
            <consortium name="The Broad Institute Genome Sequencing Center for Infectious Disease"/>
            <person name="Cerqueira G."/>
            <person name="Feldgarden M."/>
            <person name="Courvalin P."/>
            <person name="Perichon B."/>
            <person name="Grillot-Courvalin C."/>
            <person name="Clermont D."/>
            <person name="Rocha E."/>
            <person name="Yoon E.-J."/>
            <person name="Nemec A."/>
            <person name="Walker B."/>
            <person name="Young S.K."/>
            <person name="Zeng Q."/>
            <person name="Gargeya S."/>
            <person name="Fitzgerald M."/>
            <person name="Haas B."/>
            <person name="Abouelleil A."/>
            <person name="Alvarado L."/>
            <person name="Arachchi H.M."/>
            <person name="Berlin A.M."/>
            <person name="Chapman S.B."/>
            <person name="Dewar J."/>
            <person name="Goldberg J."/>
            <person name="Griggs A."/>
            <person name="Gujja S."/>
            <person name="Hansen M."/>
            <person name="Howarth C."/>
            <person name="Imamovic A."/>
            <person name="Larimer J."/>
            <person name="McCowan C."/>
            <person name="Murphy C."/>
            <person name="Neiman D."/>
            <person name="Pearson M."/>
            <person name="Priest M."/>
            <person name="Roberts A."/>
            <person name="Saif S."/>
            <person name="Shea T."/>
            <person name="Sisk P."/>
            <person name="Sykes S."/>
            <person name="Wortman J."/>
            <person name="Nusbaum C."/>
            <person name="Birren B."/>
        </authorList>
    </citation>
    <scope>NUCLEOTIDE SEQUENCE [LARGE SCALE GENOMIC DNA]</scope>
    <source>
        <strain evidence="7 8">CIP 107464</strain>
    </source>
</reference>
<feature type="signal peptide" evidence="5">
    <location>
        <begin position="1"/>
        <end position="22"/>
    </location>
</feature>
<name>N8YD85_9GAMM</name>
<dbReference type="InterPro" id="IPR000259">
    <property type="entry name" value="Adhesion_dom_fimbrial"/>
</dbReference>
<dbReference type="GeneID" id="84208476"/>
<keyword evidence="3 5" id="KW-0732">Signal</keyword>
<dbReference type="Pfam" id="PF00419">
    <property type="entry name" value="Fimbrial"/>
    <property type="match status" value="1"/>
</dbReference>
<dbReference type="eggNOG" id="COG3539">
    <property type="taxonomic scope" value="Bacteria"/>
</dbReference>
<feature type="chain" id="PRO_5004137066" description="Fimbrial-type adhesion domain-containing protein" evidence="5">
    <location>
        <begin position="23"/>
        <end position="178"/>
    </location>
</feature>
<evidence type="ECO:0000256" key="4">
    <source>
        <dbReference type="ARBA" id="ARBA00023263"/>
    </source>
</evidence>
<dbReference type="PANTHER" id="PTHR33420">
    <property type="entry name" value="FIMBRIAL SUBUNIT ELFA-RELATED"/>
    <property type="match status" value="1"/>
</dbReference>
<dbReference type="InterPro" id="IPR050263">
    <property type="entry name" value="Bact_Fimbrial_Adh_Pro"/>
</dbReference>
<gene>
    <name evidence="7" type="ORF">F960_01065</name>
</gene>
<dbReference type="AlphaFoldDB" id="N8YD85"/>
<evidence type="ECO:0000259" key="6">
    <source>
        <dbReference type="Pfam" id="PF00419"/>
    </source>
</evidence>
<dbReference type="Gene3D" id="2.60.40.1090">
    <property type="entry name" value="Fimbrial-type adhesion domain"/>
    <property type="match status" value="1"/>
</dbReference>
<protein>
    <recommendedName>
        <fullName evidence="6">Fimbrial-type adhesion domain-containing protein</fullName>
    </recommendedName>
</protein>
<comment type="subcellular location">
    <subcellularLocation>
        <location evidence="1">Fimbrium</location>
    </subcellularLocation>
</comment>
<dbReference type="EMBL" id="APPN01000052">
    <property type="protein sequence ID" value="ENV34757.1"/>
    <property type="molecule type" value="Genomic_DNA"/>
</dbReference>
<dbReference type="GO" id="GO:0043709">
    <property type="term" value="P:cell adhesion involved in single-species biofilm formation"/>
    <property type="evidence" value="ECO:0007669"/>
    <property type="project" value="TreeGrafter"/>
</dbReference>
<keyword evidence="8" id="KW-1185">Reference proteome</keyword>
<sequence length="178" mass="18384">MNKLTTSLALVSAMLVAGTTHAAVVNFSGEVTSQTCQFKDLSGGDFHQVTMASASQGDLLKVGDTAGGTDFSIKLSGCTTNDNVDIVWGQDNADQNNAGTLKNTAGAGAAQNVNIQLFKKLGAVNEAINLVSQTNTGAQKITDGASTYTFNYTAKYYATGASKAGQVVSQASINIEYP</sequence>
<dbReference type="HOGENOM" id="CLU_088965_2_2_6"/>
<feature type="domain" description="Fimbrial-type adhesion" evidence="6">
    <location>
        <begin position="26"/>
        <end position="177"/>
    </location>
</feature>
<dbReference type="SUPFAM" id="SSF49401">
    <property type="entry name" value="Bacterial adhesins"/>
    <property type="match status" value="1"/>
</dbReference>
<evidence type="ECO:0000256" key="5">
    <source>
        <dbReference type="SAM" id="SignalP"/>
    </source>
</evidence>
<keyword evidence="4" id="KW-0281">Fimbrium</keyword>
<dbReference type="STRING" id="202952.GCA_000747725_00762"/>